<reference evidence="7" key="1">
    <citation type="submission" date="2012-12" db="EMBL/GenBank/DDBJ databases">
        <authorList>
            <person name="Hellsten U."/>
            <person name="Grimwood J."/>
            <person name="Chapman J.A."/>
            <person name="Shapiro H."/>
            <person name="Aerts A."/>
            <person name="Otillar R.P."/>
            <person name="Terry A.Y."/>
            <person name="Boore J.L."/>
            <person name="Simakov O."/>
            <person name="Marletaz F."/>
            <person name="Cho S.-J."/>
            <person name="Edsinger-Gonzales E."/>
            <person name="Havlak P."/>
            <person name="Kuo D.-H."/>
            <person name="Larsson T."/>
            <person name="Lv J."/>
            <person name="Arendt D."/>
            <person name="Savage R."/>
            <person name="Osoegawa K."/>
            <person name="de Jong P."/>
            <person name="Lindberg D.R."/>
            <person name="Seaver E.C."/>
            <person name="Weisblat D.A."/>
            <person name="Putnam N.H."/>
            <person name="Grigoriev I.V."/>
            <person name="Rokhsar D.S."/>
        </authorList>
    </citation>
    <scope>NUCLEOTIDE SEQUENCE</scope>
</reference>
<protein>
    <recommendedName>
        <fullName evidence="4">Vitellogenin domain-containing protein</fullName>
    </recommendedName>
</protein>
<reference evidence="6" key="3">
    <citation type="submission" date="2015-06" db="UniProtKB">
        <authorList>
            <consortium name="EnsemblMetazoa"/>
        </authorList>
    </citation>
    <scope>IDENTIFICATION</scope>
</reference>
<name>T1FHS9_HELRO</name>
<evidence type="ECO:0000256" key="3">
    <source>
        <dbReference type="PROSITE-ProRule" id="PRU00557"/>
    </source>
</evidence>
<dbReference type="InterPro" id="IPR050733">
    <property type="entry name" value="Vitellogenin/Apolipophorin"/>
</dbReference>
<gene>
    <name evidence="6" type="primary">20208378</name>
    <name evidence="5" type="ORF">HELRODRAFT_182125</name>
</gene>
<dbReference type="RefSeq" id="XP_009030670.1">
    <property type="nucleotide sequence ID" value="XM_009032422.1"/>
</dbReference>
<keyword evidence="7" id="KW-1185">Reference proteome</keyword>
<dbReference type="Proteomes" id="UP000015101">
    <property type="component" value="Unassembled WGS sequence"/>
</dbReference>
<dbReference type="InterPro" id="IPR015816">
    <property type="entry name" value="Vitellinogen_b-sht_N"/>
</dbReference>
<evidence type="ECO:0000256" key="2">
    <source>
        <dbReference type="ARBA" id="ARBA00022761"/>
    </source>
</evidence>
<dbReference type="Pfam" id="PF01347">
    <property type="entry name" value="Vitellogenin_N"/>
    <property type="match status" value="1"/>
</dbReference>
<accession>T1FHS9</accession>
<dbReference type="HOGENOM" id="CLU_895109_0_0_1"/>
<evidence type="ECO:0000313" key="5">
    <source>
        <dbReference type="EMBL" id="ESN91267.1"/>
    </source>
</evidence>
<dbReference type="EMBL" id="KB097701">
    <property type="protein sequence ID" value="ESN91267.1"/>
    <property type="molecule type" value="Genomic_DNA"/>
</dbReference>
<dbReference type="GO" id="GO:0005319">
    <property type="term" value="F:lipid transporter activity"/>
    <property type="evidence" value="ECO:0007669"/>
    <property type="project" value="InterPro"/>
</dbReference>
<dbReference type="PANTHER" id="PTHR23345">
    <property type="entry name" value="VITELLOGENIN-RELATED"/>
    <property type="match status" value="1"/>
</dbReference>
<dbReference type="SUPFAM" id="SSF56968">
    <property type="entry name" value="Lipovitellin-phosvitin complex, beta-sheet shell regions"/>
    <property type="match status" value="1"/>
</dbReference>
<organism evidence="6 7">
    <name type="scientific">Helobdella robusta</name>
    <name type="common">Californian leech</name>
    <dbReference type="NCBI Taxonomy" id="6412"/>
    <lineage>
        <taxon>Eukaryota</taxon>
        <taxon>Metazoa</taxon>
        <taxon>Spiralia</taxon>
        <taxon>Lophotrochozoa</taxon>
        <taxon>Annelida</taxon>
        <taxon>Clitellata</taxon>
        <taxon>Hirudinea</taxon>
        <taxon>Rhynchobdellida</taxon>
        <taxon>Glossiphoniidae</taxon>
        <taxon>Helobdella</taxon>
    </lineage>
</organism>
<dbReference type="InterPro" id="IPR001747">
    <property type="entry name" value="Vitellogenin_N"/>
</dbReference>
<keyword evidence="1" id="KW-0732">Signal</keyword>
<feature type="domain" description="Vitellogenin" evidence="4">
    <location>
        <begin position="29"/>
        <end position="311"/>
    </location>
</feature>
<dbReference type="AlphaFoldDB" id="T1FHS9"/>
<dbReference type="KEGG" id="hro:HELRODRAFT_182125"/>
<dbReference type="InterPro" id="IPR015819">
    <property type="entry name" value="Lipid_transp_b-sht_shell"/>
</dbReference>
<dbReference type="PROSITE" id="PS51211">
    <property type="entry name" value="VITELLOGENIN"/>
    <property type="match status" value="1"/>
</dbReference>
<comment type="caution">
    <text evidence="3">Lacks conserved residue(s) required for the propagation of feature annotation.</text>
</comment>
<evidence type="ECO:0000313" key="7">
    <source>
        <dbReference type="Proteomes" id="UP000015101"/>
    </source>
</evidence>
<keyword evidence="2" id="KW-0758">Storage protein</keyword>
<evidence type="ECO:0000259" key="4">
    <source>
        <dbReference type="PROSITE" id="PS51211"/>
    </source>
</evidence>
<dbReference type="STRING" id="6412.T1FHS9"/>
<dbReference type="InParanoid" id="T1FHS9"/>
<dbReference type="CTD" id="20208378"/>
<dbReference type="OrthoDB" id="160294at2759"/>
<reference evidence="5 7" key="2">
    <citation type="journal article" date="2013" name="Nature">
        <title>Insights into bilaterian evolution from three spiralian genomes.</title>
        <authorList>
            <person name="Simakov O."/>
            <person name="Marletaz F."/>
            <person name="Cho S.J."/>
            <person name="Edsinger-Gonzales E."/>
            <person name="Havlak P."/>
            <person name="Hellsten U."/>
            <person name="Kuo D.H."/>
            <person name="Larsson T."/>
            <person name="Lv J."/>
            <person name="Arendt D."/>
            <person name="Savage R."/>
            <person name="Osoegawa K."/>
            <person name="de Jong P."/>
            <person name="Grimwood J."/>
            <person name="Chapman J.A."/>
            <person name="Shapiro H."/>
            <person name="Aerts A."/>
            <person name="Otillar R.P."/>
            <person name="Terry A.Y."/>
            <person name="Boore J.L."/>
            <person name="Grigoriev I.V."/>
            <person name="Lindberg D.R."/>
            <person name="Seaver E.C."/>
            <person name="Weisblat D.A."/>
            <person name="Putnam N.H."/>
            <person name="Rokhsar D.S."/>
        </authorList>
    </citation>
    <scope>NUCLEOTIDE SEQUENCE</scope>
</reference>
<proteinExistence type="predicted"/>
<dbReference type="PANTHER" id="PTHR23345:SF15">
    <property type="entry name" value="VITELLOGENIN 1-RELATED"/>
    <property type="match status" value="1"/>
</dbReference>
<sequence>MVLDVVESGLSYLNSGLNETAYEYRNDAFTSNREYVYHYETQVMSAIKTASRQLTGLKIRSQVHLFFQNQMAYIKLQNIKVFELDEVIPASQQHGFLPEYLLRPVPYEVEKSIMAELTKPIKFQYDQGAVIDIFHASDDSDWSINIKKGVISALQLRVANKWQQSGSSLVSSAERSTDTKSPVKVFETVETDVLGKCTSTYAIYHSTGRLPDPFQASLPSNDAVVRKVRDSAGCIKVYGKPVGLYAGLPHLAEEKDLIDGSVTVESHISGNLENFLIKKVEVKGKYHFTPYVEEGGHVSTQVLLVIHSFIR</sequence>
<dbReference type="EnsemblMetazoa" id="HelroT182125">
    <property type="protein sequence ID" value="HelroP182125"/>
    <property type="gene ID" value="HelroG182125"/>
</dbReference>
<dbReference type="OMA" id="HANHYVI"/>
<dbReference type="GeneID" id="20208378"/>
<evidence type="ECO:0000256" key="1">
    <source>
        <dbReference type="ARBA" id="ARBA00022729"/>
    </source>
</evidence>
<dbReference type="eggNOG" id="KOG4338">
    <property type="taxonomic scope" value="Eukaryota"/>
</dbReference>
<dbReference type="EMBL" id="AMQM01007984">
    <property type="status" value="NOT_ANNOTATED_CDS"/>
    <property type="molecule type" value="Genomic_DNA"/>
</dbReference>
<dbReference type="Gene3D" id="2.30.230.10">
    <property type="entry name" value="Lipovitellin, beta-sheet shell regions, chain A"/>
    <property type="match status" value="1"/>
</dbReference>
<evidence type="ECO:0000313" key="6">
    <source>
        <dbReference type="EnsemblMetazoa" id="HelroP182125"/>
    </source>
</evidence>